<evidence type="ECO:0000256" key="1">
    <source>
        <dbReference type="SAM" id="SignalP"/>
    </source>
</evidence>
<feature type="chain" id="PRO_5032767200" evidence="1">
    <location>
        <begin position="23"/>
        <end position="189"/>
    </location>
</feature>
<dbReference type="Proteomes" id="UP000501891">
    <property type="component" value="Chromosome"/>
</dbReference>
<evidence type="ECO:0000313" key="3">
    <source>
        <dbReference type="Proteomes" id="UP000501891"/>
    </source>
</evidence>
<keyword evidence="3" id="KW-1185">Reference proteome</keyword>
<gene>
    <name evidence="2" type="ORF">HHL28_17865</name>
</gene>
<feature type="signal peptide" evidence="1">
    <location>
        <begin position="1"/>
        <end position="22"/>
    </location>
</feature>
<organism evidence="2 3">
    <name type="scientific">Aerophototrophica crusticola</name>
    <dbReference type="NCBI Taxonomy" id="1709002"/>
    <lineage>
        <taxon>Bacteria</taxon>
        <taxon>Pseudomonadati</taxon>
        <taxon>Pseudomonadota</taxon>
        <taxon>Alphaproteobacteria</taxon>
        <taxon>Rhodospirillales</taxon>
        <taxon>Rhodospirillaceae</taxon>
        <taxon>Aerophototrophica</taxon>
    </lineage>
</organism>
<dbReference type="AlphaFoldDB" id="A0A858RBE8"/>
<evidence type="ECO:0000313" key="2">
    <source>
        <dbReference type="EMBL" id="QJE74677.1"/>
    </source>
</evidence>
<keyword evidence="1" id="KW-0732">Signal</keyword>
<reference evidence="2" key="1">
    <citation type="submission" date="2020-04" db="EMBL/GenBank/DDBJ databases">
        <title>A desert anoxygenic phototrophic bacterium fixes CO2 using RubisCO under aerobic conditions.</title>
        <authorList>
            <person name="Tang K."/>
        </authorList>
    </citation>
    <scope>NUCLEOTIDE SEQUENCE [LARGE SCALE GENOMIC DNA]</scope>
    <source>
        <strain evidence="2">MIMtkB3</strain>
    </source>
</reference>
<name>A0A858RBE8_9PROT</name>
<accession>A0A858RBE8</accession>
<sequence>MRRLLPALFVLLAFAVPSLAQAPGFGFADKGPIRLDVATIEVVEEYRPPLKDPNVEHLIPVTPTAAVKLWAQDRLKAVGSQGTARLVIRDASVVEQPLERTEGVRGWFTKDQTERYSGKISVELVVQQPAKGFNGAATAAASRSTTVREDVSLAEREKVMLELVRQLATDLDGQLDATIRANLFPVLVL</sequence>
<protein>
    <submittedName>
        <fullName evidence="2">Uncharacterized protein</fullName>
    </submittedName>
</protein>
<proteinExistence type="predicted"/>
<dbReference type="EMBL" id="CP051775">
    <property type="protein sequence ID" value="QJE74677.1"/>
    <property type="molecule type" value="Genomic_DNA"/>
</dbReference>
<dbReference type="KEGG" id="acru:HHL28_17865"/>